<dbReference type="Proteomes" id="UP000281553">
    <property type="component" value="Unassembled WGS sequence"/>
</dbReference>
<dbReference type="InterPro" id="IPR002223">
    <property type="entry name" value="Kunitz_BPTI"/>
</dbReference>
<evidence type="ECO:0000313" key="5">
    <source>
        <dbReference type="Proteomes" id="UP000281553"/>
    </source>
</evidence>
<gene>
    <name evidence="4" type="ORF">DILT_LOCUS1292</name>
</gene>
<dbReference type="PRINTS" id="PR00759">
    <property type="entry name" value="BASICPTASE"/>
</dbReference>
<feature type="domain" description="BPTI/Kunitz inhibitor" evidence="3">
    <location>
        <begin position="50"/>
        <end position="100"/>
    </location>
</feature>
<evidence type="ECO:0000256" key="2">
    <source>
        <dbReference type="SAM" id="SignalP"/>
    </source>
</evidence>
<dbReference type="Pfam" id="PF00014">
    <property type="entry name" value="Kunitz_BPTI"/>
    <property type="match status" value="1"/>
</dbReference>
<keyword evidence="1" id="KW-1015">Disulfide bond</keyword>
<dbReference type="AlphaFoldDB" id="A0A3P6RD94"/>
<dbReference type="InterPro" id="IPR020901">
    <property type="entry name" value="Prtase_inh_Kunz-CS"/>
</dbReference>
<keyword evidence="5" id="KW-1185">Reference proteome</keyword>
<evidence type="ECO:0000259" key="3">
    <source>
        <dbReference type="PROSITE" id="PS50279"/>
    </source>
</evidence>
<dbReference type="PROSITE" id="PS00280">
    <property type="entry name" value="BPTI_KUNITZ_1"/>
    <property type="match status" value="1"/>
</dbReference>
<feature type="signal peptide" evidence="2">
    <location>
        <begin position="1"/>
        <end position="45"/>
    </location>
</feature>
<organism evidence="4 5">
    <name type="scientific">Dibothriocephalus latus</name>
    <name type="common">Fish tapeworm</name>
    <name type="synonym">Diphyllobothrium latum</name>
    <dbReference type="NCBI Taxonomy" id="60516"/>
    <lineage>
        <taxon>Eukaryota</taxon>
        <taxon>Metazoa</taxon>
        <taxon>Spiralia</taxon>
        <taxon>Lophotrochozoa</taxon>
        <taxon>Platyhelminthes</taxon>
        <taxon>Cestoda</taxon>
        <taxon>Eucestoda</taxon>
        <taxon>Diphyllobothriidea</taxon>
        <taxon>Diphyllobothriidae</taxon>
        <taxon>Dibothriocephalus</taxon>
    </lineage>
</organism>
<feature type="chain" id="PRO_5018100679" description="BPTI/Kunitz inhibitor domain-containing protein" evidence="2">
    <location>
        <begin position="46"/>
        <end position="109"/>
    </location>
</feature>
<name>A0A3P6RD94_DIBLA</name>
<dbReference type="CDD" id="cd00109">
    <property type="entry name" value="Kunitz-type"/>
    <property type="match status" value="1"/>
</dbReference>
<dbReference type="GO" id="GO:0004867">
    <property type="term" value="F:serine-type endopeptidase inhibitor activity"/>
    <property type="evidence" value="ECO:0007669"/>
    <property type="project" value="InterPro"/>
</dbReference>
<evidence type="ECO:0000256" key="1">
    <source>
        <dbReference type="ARBA" id="ARBA00023157"/>
    </source>
</evidence>
<dbReference type="EMBL" id="UYRU01008241">
    <property type="protein sequence ID" value="VDK41921.1"/>
    <property type="molecule type" value="Genomic_DNA"/>
</dbReference>
<dbReference type="InterPro" id="IPR036880">
    <property type="entry name" value="Kunitz_BPTI_sf"/>
</dbReference>
<dbReference type="GO" id="GO:0005615">
    <property type="term" value="C:extracellular space"/>
    <property type="evidence" value="ECO:0007669"/>
    <property type="project" value="TreeGrafter"/>
</dbReference>
<protein>
    <recommendedName>
        <fullName evidence="3">BPTI/Kunitz inhibitor domain-containing protein</fullName>
    </recommendedName>
</protein>
<dbReference type="OrthoDB" id="4473401at2759"/>
<keyword evidence="2" id="KW-0732">Signal</keyword>
<dbReference type="PANTHER" id="PTHR10083:SF374">
    <property type="entry name" value="BPTI_KUNITZ INHIBITOR DOMAIN-CONTAINING PROTEIN"/>
    <property type="match status" value="1"/>
</dbReference>
<evidence type="ECO:0000313" key="4">
    <source>
        <dbReference type="EMBL" id="VDK41921.1"/>
    </source>
</evidence>
<dbReference type="Gene3D" id="4.10.410.10">
    <property type="entry name" value="Pancreatic trypsin inhibitor Kunitz domain"/>
    <property type="match status" value="1"/>
</dbReference>
<dbReference type="SUPFAM" id="SSF57362">
    <property type="entry name" value="BPTI-like"/>
    <property type="match status" value="1"/>
</dbReference>
<dbReference type="PANTHER" id="PTHR10083">
    <property type="entry name" value="KUNITZ-TYPE PROTEASE INHIBITOR-RELATED"/>
    <property type="match status" value="1"/>
</dbReference>
<reference evidence="4 5" key="1">
    <citation type="submission" date="2018-11" db="EMBL/GenBank/DDBJ databases">
        <authorList>
            <consortium name="Pathogen Informatics"/>
        </authorList>
    </citation>
    <scope>NUCLEOTIDE SEQUENCE [LARGE SCALE GENOMIC DNA]</scope>
</reference>
<dbReference type="FunFam" id="4.10.410.10:FF:000004">
    <property type="entry name" value="Tissue factor pathway inhibitor"/>
    <property type="match status" value="1"/>
</dbReference>
<proteinExistence type="predicted"/>
<sequence>MTDYGVVCADYKYGLYSRNQCGSPSTKMIAVLFLAALVFVGSSEGARGPCDFPIDPGMCMAYFPSYGYNSETRRCEEFVYGGCGGNENRFDSLDECRSMCEHRRIRGLF</sequence>
<dbReference type="InterPro" id="IPR050098">
    <property type="entry name" value="TFPI/VKTCI-like"/>
</dbReference>
<dbReference type="SMART" id="SM00131">
    <property type="entry name" value="KU"/>
    <property type="match status" value="1"/>
</dbReference>
<accession>A0A3P6RD94</accession>
<dbReference type="PROSITE" id="PS50279">
    <property type="entry name" value="BPTI_KUNITZ_2"/>
    <property type="match status" value="1"/>
</dbReference>